<dbReference type="EMBL" id="CM020620">
    <property type="protein sequence ID" value="KAK1867383.1"/>
    <property type="molecule type" value="Genomic_DNA"/>
</dbReference>
<keyword evidence="2" id="KW-1185">Reference proteome</keyword>
<dbReference type="Proteomes" id="UP000798662">
    <property type="component" value="Chromosome 3"/>
</dbReference>
<reference evidence="1" key="1">
    <citation type="submission" date="2019-11" db="EMBL/GenBank/DDBJ databases">
        <title>Nori genome reveals adaptations in red seaweeds to the harsh intertidal environment.</title>
        <authorList>
            <person name="Wang D."/>
            <person name="Mao Y."/>
        </authorList>
    </citation>
    <scope>NUCLEOTIDE SEQUENCE</scope>
    <source>
        <tissue evidence="1">Gametophyte</tissue>
    </source>
</reference>
<sequence length="129" mass="12992">MASLSQSCSLMAAVGFAVEAQCLPPASSAAGADAATLMRTLHTVVEGARLPDDRCCFDAPRVAAVRALLVAVAGQWGRVCKPIEVDVDDVLDTLPMAAILNGLPGAAGADGADGADNANQRGGDSGYSY</sequence>
<name>A0ACC3CBB5_PYRYE</name>
<evidence type="ECO:0000313" key="2">
    <source>
        <dbReference type="Proteomes" id="UP000798662"/>
    </source>
</evidence>
<gene>
    <name evidence="1" type="ORF">I4F81_009890</name>
</gene>
<proteinExistence type="predicted"/>
<evidence type="ECO:0000313" key="1">
    <source>
        <dbReference type="EMBL" id="KAK1867383.1"/>
    </source>
</evidence>
<accession>A0ACC3CBB5</accession>
<protein>
    <submittedName>
        <fullName evidence="1">Uncharacterized protein</fullName>
    </submittedName>
</protein>
<comment type="caution">
    <text evidence="1">The sequence shown here is derived from an EMBL/GenBank/DDBJ whole genome shotgun (WGS) entry which is preliminary data.</text>
</comment>
<organism evidence="1 2">
    <name type="scientific">Pyropia yezoensis</name>
    <name type="common">Susabi-nori</name>
    <name type="synonym">Porphyra yezoensis</name>
    <dbReference type="NCBI Taxonomy" id="2788"/>
    <lineage>
        <taxon>Eukaryota</taxon>
        <taxon>Rhodophyta</taxon>
        <taxon>Bangiophyceae</taxon>
        <taxon>Bangiales</taxon>
        <taxon>Bangiaceae</taxon>
        <taxon>Pyropia</taxon>
    </lineage>
</organism>